<feature type="region of interest" description="Disordered" evidence="1">
    <location>
        <begin position="22"/>
        <end position="59"/>
    </location>
</feature>
<protein>
    <recommendedName>
        <fullName evidence="5">DUF2946 domain-containing protein</fullName>
    </recommendedName>
</protein>
<gene>
    <name evidence="3" type="ORF">GGR25_003440</name>
</gene>
<evidence type="ECO:0000313" key="3">
    <source>
        <dbReference type="EMBL" id="MBB3932382.1"/>
    </source>
</evidence>
<evidence type="ECO:0000256" key="1">
    <source>
        <dbReference type="SAM" id="MobiDB-lite"/>
    </source>
</evidence>
<keyword evidence="2" id="KW-0732">Signal</keyword>
<organism evidence="3 4">
    <name type="scientific">Kaistia hirudinis</name>
    <dbReference type="NCBI Taxonomy" id="1293440"/>
    <lineage>
        <taxon>Bacteria</taxon>
        <taxon>Pseudomonadati</taxon>
        <taxon>Pseudomonadota</taxon>
        <taxon>Alphaproteobacteria</taxon>
        <taxon>Hyphomicrobiales</taxon>
        <taxon>Kaistiaceae</taxon>
        <taxon>Kaistia</taxon>
    </lineage>
</organism>
<dbReference type="EMBL" id="JACIDS010000004">
    <property type="protein sequence ID" value="MBB3932382.1"/>
    <property type="molecule type" value="Genomic_DNA"/>
</dbReference>
<feature type="region of interest" description="Disordered" evidence="1">
    <location>
        <begin position="88"/>
        <end position="113"/>
    </location>
</feature>
<evidence type="ECO:0000313" key="4">
    <source>
        <dbReference type="Proteomes" id="UP000553963"/>
    </source>
</evidence>
<name>A0A840ARU9_9HYPH</name>
<keyword evidence="4" id="KW-1185">Reference proteome</keyword>
<evidence type="ECO:0008006" key="5">
    <source>
        <dbReference type="Google" id="ProtNLM"/>
    </source>
</evidence>
<reference evidence="3 4" key="1">
    <citation type="submission" date="2020-08" db="EMBL/GenBank/DDBJ databases">
        <title>Genomic Encyclopedia of Type Strains, Phase IV (KMG-IV): sequencing the most valuable type-strain genomes for metagenomic binning, comparative biology and taxonomic classification.</title>
        <authorList>
            <person name="Goeker M."/>
        </authorList>
    </citation>
    <scope>NUCLEOTIDE SEQUENCE [LARGE SCALE GENOMIC DNA]</scope>
    <source>
        <strain evidence="3 4">DSM 25966</strain>
    </source>
</reference>
<dbReference type="Proteomes" id="UP000553963">
    <property type="component" value="Unassembled WGS sequence"/>
</dbReference>
<evidence type="ECO:0000256" key="2">
    <source>
        <dbReference type="SAM" id="SignalP"/>
    </source>
</evidence>
<sequence>MQRALRTFLALLMLVGVALAGGASPASADPDRHAGMADCPHAALADHGKAPRPGHPATAMPMMPCCTSLPPASSAEAAMLRVPVRQASPALRPVSDRLPAGDAPGPELPPPRA</sequence>
<dbReference type="RefSeq" id="WP_183400021.1">
    <property type="nucleotide sequence ID" value="NZ_JACIDS010000004.1"/>
</dbReference>
<dbReference type="AlphaFoldDB" id="A0A840ARU9"/>
<feature type="chain" id="PRO_5032666548" description="DUF2946 domain-containing protein" evidence="2">
    <location>
        <begin position="29"/>
        <end position="113"/>
    </location>
</feature>
<accession>A0A840ARU9</accession>
<proteinExistence type="predicted"/>
<feature type="signal peptide" evidence="2">
    <location>
        <begin position="1"/>
        <end position="28"/>
    </location>
</feature>
<comment type="caution">
    <text evidence="3">The sequence shown here is derived from an EMBL/GenBank/DDBJ whole genome shotgun (WGS) entry which is preliminary data.</text>
</comment>